<keyword evidence="1" id="KW-0472">Membrane</keyword>
<feature type="transmembrane region" description="Helical" evidence="1">
    <location>
        <begin position="122"/>
        <end position="140"/>
    </location>
</feature>
<comment type="caution">
    <text evidence="2">The sequence shown here is derived from an EMBL/GenBank/DDBJ whole genome shotgun (WGS) entry which is preliminary data.</text>
</comment>
<keyword evidence="3" id="KW-1185">Reference proteome</keyword>
<organism evidence="2 3">
    <name type="scientific">Hymenobacter wooponensis</name>
    <dbReference type="NCBI Taxonomy" id="1525360"/>
    <lineage>
        <taxon>Bacteria</taxon>
        <taxon>Pseudomonadati</taxon>
        <taxon>Bacteroidota</taxon>
        <taxon>Cytophagia</taxon>
        <taxon>Cytophagales</taxon>
        <taxon>Hymenobacteraceae</taxon>
        <taxon>Hymenobacter</taxon>
    </lineage>
</organism>
<evidence type="ECO:0000256" key="1">
    <source>
        <dbReference type="SAM" id="Phobius"/>
    </source>
</evidence>
<keyword evidence="1" id="KW-0812">Transmembrane</keyword>
<accession>A0A4Z0MUS5</accession>
<feature type="transmembrane region" description="Helical" evidence="1">
    <location>
        <begin position="146"/>
        <end position="163"/>
    </location>
</feature>
<keyword evidence="1" id="KW-1133">Transmembrane helix</keyword>
<feature type="transmembrane region" description="Helical" evidence="1">
    <location>
        <begin position="90"/>
        <end position="110"/>
    </location>
</feature>
<feature type="transmembrane region" description="Helical" evidence="1">
    <location>
        <begin position="346"/>
        <end position="366"/>
    </location>
</feature>
<reference evidence="2 3" key="1">
    <citation type="submission" date="2019-04" db="EMBL/GenBank/DDBJ databases">
        <authorList>
            <person name="Feng G."/>
            <person name="Zhang J."/>
            <person name="Zhu H."/>
        </authorList>
    </citation>
    <scope>NUCLEOTIDE SEQUENCE [LARGE SCALE GENOMIC DNA]</scope>
    <source>
        <strain evidence="2 3">JCM 19491</strain>
    </source>
</reference>
<dbReference type="RefSeq" id="WP_135529162.1">
    <property type="nucleotide sequence ID" value="NZ_SRKZ01000001.1"/>
</dbReference>
<name>A0A4Z0MUS5_9BACT</name>
<proteinExistence type="predicted"/>
<evidence type="ECO:0000313" key="2">
    <source>
        <dbReference type="EMBL" id="TGD83007.1"/>
    </source>
</evidence>
<sequence>MLVDAKMSSRIAIAALISIFIRIILFFIIYKGSLLLNPDDEGVFYIAKNYIEGHGYTVLRNGIYEPSAFHASTPVFIYKWLIQAGISKNAWSLFICIFSLFTFFISAFYFYNLCVKFLNGRVAFFATLTYLFYPSVLIYVGTCITYENFVMPMLVITVFLLVHTYQKGEMKLNDFLLLLLLSCISCIFKSNVLSVYVILFFLSTVMNLFKRRYGLAVSLSIISVIVSIVHIPVLIKNKDLFGEYILSTQSGYELLQGHNPTARGSWMGNWREKSSPIYKYAHENIVGIDNMNEFEESIARKKLAVQWIKSNPLQEVVLLVRKSIIYFIPQNLEIVRTSSFYNPINFAVHILFISMVLYLILTKSVYEEDFILIAPFIGSFAVTLLYFVGYRWRYYAEPFMILYAWRMIDVMNQYYNAKRQMSQLK</sequence>
<evidence type="ECO:0000313" key="3">
    <source>
        <dbReference type="Proteomes" id="UP000298284"/>
    </source>
</evidence>
<dbReference type="Proteomes" id="UP000298284">
    <property type="component" value="Unassembled WGS sequence"/>
</dbReference>
<protein>
    <recommendedName>
        <fullName evidence="4">Glycosyltransferase RgtA/B/C/D-like domain-containing protein</fullName>
    </recommendedName>
</protein>
<evidence type="ECO:0008006" key="4">
    <source>
        <dbReference type="Google" id="ProtNLM"/>
    </source>
</evidence>
<feature type="transmembrane region" description="Helical" evidence="1">
    <location>
        <begin position="12"/>
        <end position="30"/>
    </location>
</feature>
<dbReference type="EMBL" id="SRKZ01000001">
    <property type="protein sequence ID" value="TGD83007.1"/>
    <property type="molecule type" value="Genomic_DNA"/>
</dbReference>
<gene>
    <name evidence="2" type="ORF">EU557_04300</name>
</gene>
<feature type="transmembrane region" description="Helical" evidence="1">
    <location>
        <begin position="213"/>
        <end position="235"/>
    </location>
</feature>
<dbReference type="OrthoDB" id="870916at2"/>
<feature type="transmembrane region" description="Helical" evidence="1">
    <location>
        <begin position="372"/>
        <end position="390"/>
    </location>
</feature>
<dbReference type="AlphaFoldDB" id="A0A4Z0MUS5"/>
<feature type="transmembrane region" description="Helical" evidence="1">
    <location>
        <begin position="175"/>
        <end position="201"/>
    </location>
</feature>